<dbReference type="InterPro" id="IPR056580">
    <property type="entry name" value="Ufl1_dom"/>
</dbReference>
<dbReference type="PANTHER" id="PTHR31057">
    <property type="entry name" value="E3 UFM1-PROTEIN LIGASE 1"/>
    <property type="match status" value="1"/>
</dbReference>
<gene>
    <name evidence="3" type="ORF">OCBIM_22003349mg</name>
</gene>
<dbReference type="Pfam" id="PF23659">
    <property type="entry name" value="UFL1"/>
    <property type="match status" value="1"/>
</dbReference>
<dbReference type="PANTHER" id="PTHR31057:SF0">
    <property type="entry name" value="E3 UFM1-PROTEIN LIGASE 1"/>
    <property type="match status" value="1"/>
</dbReference>
<dbReference type="OrthoDB" id="10258297at2759"/>
<protein>
    <submittedName>
        <fullName evidence="3">Uncharacterized protein</fullName>
    </submittedName>
</protein>
<dbReference type="EMBL" id="KQ424990">
    <property type="protein sequence ID" value="KOF70184.1"/>
    <property type="molecule type" value="Genomic_DNA"/>
</dbReference>
<dbReference type="GO" id="GO:0061666">
    <property type="term" value="F:UFM1 ligase activity"/>
    <property type="evidence" value="ECO:0007669"/>
    <property type="project" value="InterPro"/>
</dbReference>
<dbReference type="InterPro" id="IPR056761">
    <property type="entry name" value="Ufl1-like_C"/>
</dbReference>
<feature type="domain" description="E3 UFM1-protein ligase-like C-terminal" evidence="2">
    <location>
        <begin position="91"/>
        <end position="199"/>
    </location>
</feature>
<dbReference type="Pfam" id="PF25041">
    <property type="entry name" value="UFL1_C"/>
    <property type="match status" value="1"/>
</dbReference>
<dbReference type="STRING" id="37653.A0A0L8G042"/>
<feature type="domain" description="E3 UFM1-protein ligase 1-like" evidence="1">
    <location>
        <begin position="1"/>
        <end position="86"/>
    </location>
</feature>
<accession>A0A0L8G042</accession>
<dbReference type="AlphaFoldDB" id="A0A0L8G042"/>
<name>A0A0L8G042_OCTBM</name>
<dbReference type="GO" id="GO:0032434">
    <property type="term" value="P:regulation of proteasomal ubiquitin-dependent protein catabolic process"/>
    <property type="evidence" value="ECO:0007669"/>
    <property type="project" value="TreeGrafter"/>
</dbReference>
<dbReference type="GO" id="GO:0005789">
    <property type="term" value="C:endoplasmic reticulum membrane"/>
    <property type="evidence" value="ECO:0007669"/>
    <property type="project" value="TreeGrafter"/>
</dbReference>
<reference evidence="3" key="1">
    <citation type="submission" date="2015-07" db="EMBL/GenBank/DDBJ databases">
        <title>MeaNS - Measles Nucleotide Surveillance Program.</title>
        <authorList>
            <person name="Tran T."/>
            <person name="Druce J."/>
        </authorList>
    </citation>
    <scope>NUCLEOTIDE SEQUENCE</scope>
    <source>
        <strain evidence="3">UCB-OBI-ISO-001</strain>
        <tissue evidence="3">Gonad</tissue>
    </source>
</reference>
<dbReference type="GO" id="GO:0034976">
    <property type="term" value="P:response to endoplasmic reticulum stress"/>
    <property type="evidence" value="ECO:0007669"/>
    <property type="project" value="TreeGrafter"/>
</dbReference>
<evidence type="ECO:0000313" key="3">
    <source>
        <dbReference type="EMBL" id="KOF70184.1"/>
    </source>
</evidence>
<organism evidence="3">
    <name type="scientific">Octopus bimaculoides</name>
    <name type="common">California two-spotted octopus</name>
    <dbReference type="NCBI Taxonomy" id="37653"/>
    <lineage>
        <taxon>Eukaryota</taxon>
        <taxon>Metazoa</taxon>
        <taxon>Spiralia</taxon>
        <taxon>Lophotrochozoa</taxon>
        <taxon>Mollusca</taxon>
        <taxon>Cephalopoda</taxon>
        <taxon>Coleoidea</taxon>
        <taxon>Octopodiformes</taxon>
        <taxon>Octopoda</taxon>
        <taxon>Incirrata</taxon>
        <taxon>Octopodidae</taxon>
        <taxon>Octopus</taxon>
    </lineage>
</organism>
<proteinExistence type="predicted"/>
<dbReference type="InterPro" id="IPR018611">
    <property type="entry name" value="Ufl1"/>
</dbReference>
<dbReference type="GO" id="GO:1990592">
    <property type="term" value="P:protein K69-linked ufmylation"/>
    <property type="evidence" value="ECO:0007669"/>
    <property type="project" value="TreeGrafter"/>
</dbReference>
<evidence type="ECO:0000259" key="2">
    <source>
        <dbReference type="Pfam" id="PF25041"/>
    </source>
</evidence>
<sequence length="215" mass="24510">MLKSICTDITNLITSAVAVDHMLSLVDETQVTLDIRNNVIAKLPEPQKSQLKKLNSSLNSKNLEDFHESLNVICSPENLGILLRKPDRKKERQLLQEHRQTLIAELSAEDDPANALHLAVLILFQTFTNTFIHAPGRCVPRIIEFLEDYMVTSSWETLRQFQDLVIKDMKSHNEDEDEEITESNERAVLEELLPKLKDIAVATKPKEKQTKESSP</sequence>
<evidence type="ECO:0000259" key="1">
    <source>
        <dbReference type="Pfam" id="PF23659"/>
    </source>
</evidence>